<dbReference type="PROSITE" id="PS51007">
    <property type="entry name" value="CYTC"/>
    <property type="match status" value="1"/>
</dbReference>
<dbReference type="InterPro" id="IPR036909">
    <property type="entry name" value="Cyt_c-like_dom_sf"/>
</dbReference>
<feature type="signal peptide" evidence="5">
    <location>
        <begin position="1"/>
        <end position="22"/>
    </location>
</feature>
<evidence type="ECO:0000256" key="1">
    <source>
        <dbReference type="ARBA" id="ARBA00022617"/>
    </source>
</evidence>
<evidence type="ECO:0000313" key="8">
    <source>
        <dbReference type="Proteomes" id="UP001154240"/>
    </source>
</evidence>
<dbReference type="AlphaFoldDB" id="A0A9X4RLI3"/>
<keyword evidence="5" id="KW-0732">Signal</keyword>
<dbReference type="SUPFAM" id="SSF46626">
    <property type="entry name" value="Cytochrome c"/>
    <property type="match status" value="1"/>
</dbReference>
<reference evidence="7" key="1">
    <citation type="journal article" date="2022" name="bioRxiv">
        <title>Thiovibrio frasassiensisgen. nov., sp. nov., an autotrophic, elemental sulfur disproportionating bacterium isolated from sulfidic karst sediment, and proposal of Thiovibrionaceae fam. nov.</title>
        <authorList>
            <person name="Aronson H."/>
            <person name="Thomas C."/>
            <person name="Bhattacharyya M."/>
            <person name="Eckstein S."/>
            <person name="Jensen S."/>
            <person name="Barco R."/>
            <person name="Macalady J."/>
            <person name="Amend J."/>
        </authorList>
    </citation>
    <scope>NUCLEOTIDE SEQUENCE</scope>
    <source>
        <strain evidence="7">RS19-109</strain>
    </source>
</reference>
<dbReference type="Pfam" id="PF13442">
    <property type="entry name" value="Cytochrome_CBB3"/>
    <property type="match status" value="1"/>
</dbReference>
<sequence length="100" mass="10443">MQKRIVTMLTAMSLMLPAVALAASGDALFLQSCGACHKKGGKAATVNPADKAGSVWEKYFARGRHPGDMGMSDADLQTVIKYLVAHAADSDQPAAAVIPK</sequence>
<keyword evidence="2 4" id="KW-0479">Metal-binding</keyword>
<name>A0A9X4RLI3_9BACT</name>
<evidence type="ECO:0000256" key="2">
    <source>
        <dbReference type="ARBA" id="ARBA00022723"/>
    </source>
</evidence>
<feature type="domain" description="Cytochrome c" evidence="6">
    <location>
        <begin position="20"/>
        <end position="100"/>
    </location>
</feature>
<dbReference type="Gene3D" id="1.10.760.10">
    <property type="entry name" value="Cytochrome c-like domain"/>
    <property type="match status" value="1"/>
</dbReference>
<dbReference type="EMBL" id="JAPHEH010000001">
    <property type="protein sequence ID" value="MDG4476151.1"/>
    <property type="molecule type" value="Genomic_DNA"/>
</dbReference>
<dbReference type="InterPro" id="IPR009056">
    <property type="entry name" value="Cyt_c-like_dom"/>
</dbReference>
<evidence type="ECO:0000313" key="7">
    <source>
        <dbReference type="EMBL" id="MDG4476151.1"/>
    </source>
</evidence>
<feature type="chain" id="PRO_5040851264" evidence="5">
    <location>
        <begin position="23"/>
        <end position="100"/>
    </location>
</feature>
<protein>
    <submittedName>
        <fullName evidence="7">Cytochrome c</fullName>
    </submittedName>
</protein>
<evidence type="ECO:0000259" key="6">
    <source>
        <dbReference type="PROSITE" id="PS51007"/>
    </source>
</evidence>
<dbReference type="RefSeq" id="WP_307633121.1">
    <property type="nucleotide sequence ID" value="NZ_JAPHEH010000001.1"/>
</dbReference>
<gene>
    <name evidence="7" type="ORF">OLX77_08285</name>
</gene>
<dbReference type="GO" id="GO:0046872">
    <property type="term" value="F:metal ion binding"/>
    <property type="evidence" value="ECO:0007669"/>
    <property type="project" value="UniProtKB-KW"/>
</dbReference>
<accession>A0A9X4RLI3</accession>
<dbReference type="GO" id="GO:0020037">
    <property type="term" value="F:heme binding"/>
    <property type="evidence" value="ECO:0007669"/>
    <property type="project" value="InterPro"/>
</dbReference>
<organism evidence="7 8">
    <name type="scientific">Thiovibrio frasassiensis</name>
    <dbReference type="NCBI Taxonomy" id="2984131"/>
    <lineage>
        <taxon>Bacteria</taxon>
        <taxon>Pseudomonadati</taxon>
        <taxon>Thermodesulfobacteriota</taxon>
        <taxon>Desulfobulbia</taxon>
        <taxon>Desulfobulbales</taxon>
        <taxon>Thiovibrionaceae</taxon>
        <taxon>Thiovibrio</taxon>
    </lineage>
</organism>
<keyword evidence="1 4" id="KW-0349">Heme</keyword>
<comment type="caution">
    <text evidence="7">The sequence shown here is derived from an EMBL/GenBank/DDBJ whole genome shotgun (WGS) entry which is preliminary data.</text>
</comment>
<dbReference type="Proteomes" id="UP001154240">
    <property type="component" value="Unassembled WGS sequence"/>
</dbReference>
<evidence type="ECO:0000256" key="4">
    <source>
        <dbReference type="PROSITE-ProRule" id="PRU00433"/>
    </source>
</evidence>
<reference evidence="7" key="2">
    <citation type="submission" date="2022-10" db="EMBL/GenBank/DDBJ databases">
        <authorList>
            <person name="Aronson H.S."/>
        </authorList>
    </citation>
    <scope>NUCLEOTIDE SEQUENCE</scope>
    <source>
        <strain evidence="7">RS19-109</strain>
    </source>
</reference>
<proteinExistence type="predicted"/>
<evidence type="ECO:0000256" key="5">
    <source>
        <dbReference type="SAM" id="SignalP"/>
    </source>
</evidence>
<dbReference type="GO" id="GO:0009055">
    <property type="term" value="F:electron transfer activity"/>
    <property type="evidence" value="ECO:0007669"/>
    <property type="project" value="InterPro"/>
</dbReference>
<keyword evidence="3 4" id="KW-0408">Iron</keyword>
<evidence type="ECO:0000256" key="3">
    <source>
        <dbReference type="ARBA" id="ARBA00023004"/>
    </source>
</evidence>
<keyword evidence="8" id="KW-1185">Reference proteome</keyword>